<reference evidence="2 3" key="1">
    <citation type="submission" date="2016-04" db="EMBL/GenBank/DDBJ databases">
        <title>Complete genome seqeunce of Leptospira alstonii serovar Room22.</title>
        <authorList>
            <person name="Nally J.E."/>
            <person name="Bayles D.O."/>
            <person name="Hurley D."/>
            <person name="Fanning S."/>
            <person name="McMahon B.J."/>
            <person name="Arent Z."/>
        </authorList>
    </citation>
    <scope>NUCLEOTIDE SEQUENCE [LARGE SCALE GENOMIC DNA]</scope>
    <source>
        <strain evidence="2 3">GWTS #1</strain>
    </source>
</reference>
<dbReference type="Proteomes" id="UP000094197">
    <property type="component" value="Chromosome 1"/>
</dbReference>
<dbReference type="AlphaFoldDB" id="A0A1D7UVX8"/>
<evidence type="ECO:0000313" key="2">
    <source>
        <dbReference type="EMBL" id="AOP33760.1"/>
    </source>
</evidence>
<accession>A0A1D7UVX8</accession>
<dbReference type="OrthoDB" id="345033at2"/>
<evidence type="ECO:0000313" key="3">
    <source>
        <dbReference type="Proteomes" id="UP000094197"/>
    </source>
</evidence>
<dbReference type="EMBL" id="CP015217">
    <property type="protein sequence ID" value="AOP33760.1"/>
    <property type="molecule type" value="Genomic_DNA"/>
</dbReference>
<keyword evidence="1" id="KW-0732">Signal</keyword>
<name>A0A1D7UVX8_9LEPT</name>
<gene>
    <name evidence="2" type="ORF">A0128_07835</name>
</gene>
<dbReference type="NCBIfam" id="NF047569">
    <property type="entry name" value="LIC10421_LIC12816_fam"/>
    <property type="match status" value="1"/>
</dbReference>
<feature type="signal peptide" evidence="1">
    <location>
        <begin position="1"/>
        <end position="23"/>
    </location>
</feature>
<sequence>MNTNKLISVMSLLGFLAASSVFAVSEDVEDQLLEKAIVESAVTKEQKTAVGNYLRAVAHQKTQRAEELRELAGRSTGGKFLASNAQSQKYIKQAQMLERENARYQTLLGNF</sequence>
<protein>
    <submittedName>
        <fullName evidence="2">Uncharacterized protein</fullName>
    </submittedName>
</protein>
<proteinExistence type="predicted"/>
<dbReference type="RefSeq" id="WP_069606995.1">
    <property type="nucleotide sequence ID" value="NZ_CP015217.1"/>
</dbReference>
<dbReference type="NCBIfam" id="NF047526">
    <property type="entry name" value="LIC_10421_fam"/>
    <property type="match status" value="1"/>
</dbReference>
<dbReference type="KEGG" id="laj:A0128_07835"/>
<organism evidence="2 3">
    <name type="scientific">Leptospira tipperaryensis</name>
    <dbReference type="NCBI Taxonomy" id="2564040"/>
    <lineage>
        <taxon>Bacteria</taxon>
        <taxon>Pseudomonadati</taxon>
        <taxon>Spirochaetota</taxon>
        <taxon>Spirochaetia</taxon>
        <taxon>Leptospirales</taxon>
        <taxon>Leptospiraceae</taxon>
        <taxon>Leptospira</taxon>
    </lineage>
</organism>
<keyword evidence="3" id="KW-1185">Reference proteome</keyword>
<evidence type="ECO:0000256" key="1">
    <source>
        <dbReference type="SAM" id="SignalP"/>
    </source>
</evidence>
<feature type="chain" id="PRO_5009100350" evidence="1">
    <location>
        <begin position="24"/>
        <end position="111"/>
    </location>
</feature>